<protein>
    <submittedName>
        <fullName evidence="2">Uncharacterized protein</fullName>
    </submittedName>
</protein>
<feature type="compositionally biased region" description="Basic residues" evidence="1">
    <location>
        <begin position="1"/>
        <end position="12"/>
    </location>
</feature>
<organism evidence="2 3">
    <name type="scientific">Micromonospora pisi</name>
    <dbReference type="NCBI Taxonomy" id="589240"/>
    <lineage>
        <taxon>Bacteria</taxon>
        <taxon>Bacillati</taxon>
        <taxon>Actinomycetota</taxon>
        <taxon>Actinomycetes</taxon>
        <taxon>Micromonosporales</taxon>
        <taxon>Micromonosporaceae</taxon>
        <taxon>Micromonospora</taxon>
    </lineage>
</organism>
<evidence type="ECO:0000256" key="1">
    <source>
        <dbReference type="SAM" id="MobiDB-lite"/>
    </source>
</evidence>
<feature type="region of interest" description="Disordered" evidence="1">
    <location>
        <begin position="1"/>
        <end position="29"/>
    </location>
</feature>
<keyword evidence="3" id="KW-1185">Reference proteome</keyword>
<gene>
    <name evidence="2" type="ORF">BDK92_6966</name>
</gene>
<dbReference type="EMBL" id="RBKT01000001">
    <property type="protein sequence ID" value="RKR92525.1"/>
    <property type="molecule type" value="Genomic_DNA"/>
</dbReference>
<dbReference type="AlphaFoldDB" id="A0A495JVG6"/>
<proteinExistence type="predicted"/>
<sequence>MFRPGCGRRRTRERGVGPAGSGAPGGKSRLAVTKVGNVRGMQGETMVGFGHKQSWLAVRDADAEALTEALALRDLGTVSWRDGIDLAYLTDDRLVLTPPLPGARDAHWLLATGRWLLRPNTVVDVVELSATLGTEVQLFATYRVSELHRWARAVDGVAVRAFGFLGEIGEVTEWRGDPDDVEQAIGLPPGLAGDPDILVSEHDVMRLAGAWSVDPSTLESRPAPGPLHAYATP</sequence>
<evidence type="ECO:0000313" key="2">
    <source>
        <dbReference type="EMBL" id="RKR92525.1"/>
    </source>
</evidence>
<name>A0A495JVG6_9ACTN</name>
<dbReference type="Proteomes" id="UP000277671">
    <property type="component" value="Unassembled WGS sequence"/>
</dbReference>
<accession>A0A495JVG6</accession>
<reference evidence="2 3" key="1">
    <citation type="submission" date="2018-10" db="EMBL/GenBank/DDBJ databases">
        <title>Sequencing the genomes of 1000 actinobacteria strains.</title>
        <authorList>
            <person name="Klenk H.-P."/>
        </authorList>
    </citation>
    <scope>NUCLEOTIDE SEQUENCE [LARGE SCALE GENOMIC DNA]</scope>
    <source>
        <strain evidence="2 3">DSM 45175</strain>
    </source>
</reference>
<comment type="caution">
    <text evidence="2">The sequence shown here is derived from an EMBL/GenBank/DDBJ whole genome shotgun (WGS) entry which is preliminary data.</text>
</comment>
<evidence type="ECO:0000313" key="3">
    <source>
        <dbReference type="Proteomes" id="UP000277671"/>
    </source>
</evidence>